<dbReference type="SMART" id="SM00086">
    <property type="entry name" value="PAC"/>
    <property type="match status" value="2"/>
</dbReference>
<dbReference type="Proteomes" id="UP001364472">
    <property type="component" value="Unassembled WGS sequence"/>
</dbReference>
<dbReference type="Gene3D" id="3.20.20.450">
    <property type="entry name" value="EAL domain"/>
    <property type="match status" value="1"/>
</dbReference>
<dbReference type="NCBIfam" id="TIGR00254">
    <property type="entry name" value="GGDEF"/>
    <property type="match status" value="1"/>
</dbReference>
<dbReference type="InterPro" id="IPR000700">
    <property type="entry name" value="PAS-assoc_C"/>
</dbReference>
<dbReference type="InterPro" id="IPR000014">
    <property type="entry name" value="PAS"/>
</dbReference>
<sequence length="1521" mass="166578">MVARLFRRAVVLLALGVALAPAVGLAVVRDYYFRTLDSRQGLLQSTVTAFLQDREGFVWVATQGALHRFDGYTFVTLDILTGIDSALPSFAQALAEDARGALYVGTLRDGLFVIDPARRSVTPVPLAPSQGAMAAAQIDALLYQAGVGLWVARPGGIGLVDEQSGQYRQVLAFEQILTGGGSTGITRTVNALALDGQGDVWVAAGHGIYRIEAGQGRAERFSVEGARALLVDASGTLWIGTPSGLRRKPVGSDAAEVVWPSAPRASDGACCEVIALAQSGDGTLWLSVARGNLWYMDPATRDAVSIPINPWVDGMLAEAGLPRLMIDRSDLLWAGSHVRGVVTTPAAGTPFRAVFDLDPARDPLTGNVVRSLVEGDDGSLWLGTQGGLRRYDPLRDEFESFDAAFALASGSGRALVAPTVAGLAPGNDGAYWIASSMGLFQFDPGTRRATAVMLEEGGGPLPMRAIERGRDGALWIGYGNRGLMRYEPHSGDRTLFEPRPGVEGTQQQGRIMAIHEDSRGRLWVGGMAGLSVRDPSSGNFRSFTHDPARPDSLSGSIVRAIYETRDGTLWIGSHRGLDQVVEGPDGMMTFRNWPILATGMPSVVYAIAEDSRGRLWLSGNDGLVRLDRGDGNAVRFGLSAGLQDLEFNGGAVATLRDGQIAFGGIRGFNLIDPARVQRSRFDAPVVLSWHGSGRHALIGPFNRSAPVVFSQQDQVLSLGFAALDYTSPEINLYSYRLDGFDADFSPPAPNPMAVYTNLPAGRYAFRVRATNHDGIWSSGELNVPVTVVPPWWRSSAAHGVYWLLGLGLVLVLWRHQRQRAAVRADLLAQIREREDRLKLSLWGAGDSFWDWDLRSNRLHRIGSDQLLHTPEEELLTTEEWRSEAIHPDDLPRVHKLMYDHLAGKTASFESEHRIRNAYNEWIWVRSRGKVVERDSESNPLRVAGTAHDVTAIRQAERERRTASEVLRSMNEAVAVVDLNFRFVSVNPAFSRITGYPEQDVVGMPDSLLESGQHSPEFYRLAREGLVAKGHFRGEMWLRRADGEQFLGWIEQTEVRDELGVRSHFVWVVNDITDKKRAEQELRYLANYDTLTGLPNRSLLTERLSRAVVRARRHGYGVAVLFLDLDHFKVINDSLGHAAGDRILKASAARLLGVVGSSDTVARLGGDEFTIVMEDANDRDAVKGMAEAVLAAFGEPILTEGHGDIVITPSIGISMFPDHGQVPTDLLKFADAAMYRAKERGRNNFQFYDEAMDAEVRRRATLTAALRRALDREELYLEFQPRQSLFDGRISGVEALLRWDSEEFGMIPPATFIPLAEEAGLILPIGEWVLAEACHRLCEWRDLGVLDLSVAVNVSVLQLLRGNLAASVAKALEVSGLPATRLELELTESVVMANAEQTITILRDLKRIGVSIAIDDFGTGYSSLIYLKRLPIDTLKIDKEFVGDLTRDPDDAAITSTIITMAHSLGLTVIAEGVETAEQLRYLRSQGCDEIQGFLLARPMEADACLDFLLKHARTQWTTPAG</sequence>
<dbReference type="Pfam" id="PF00990">
    <property type="entry name" value="GGDEF"/>
    <property type="match status" value="1"/>
</dbReference>
<dbReference type="InterPro" id="IPR000160">
    <property type="entry name" value="GGDEF_dom"/>
</dbReference>
<dbReference type="SMART" id="SM00267">
    <property type="entry name" value="GGDEF"/>
    <property type="match status" value="1"/>
</dbReference>
<dbReference type="CDD" id="cd01949">
    <property type="entry name" value="GGDEF"/>
    <property type="match status" value="1"/>
</dbReference>
<name>A0AAW9RAQ2_9GAMM</name>
<evidence type="ECO:0000256" key="1">
    <source>
        <dbReference type="ARBA" id="ARBA00001946"/>
    </source>
</evidence>
<feature type="domain" description="PAC" evidence="6">
    <location>
        <begin position="908"/>
        <end position="961"/>
    </location>
</feature>
<dbReference type="CDD" id="cd00146">
    <property type="entry name" value="PKD"/>
    <property type="match status" value="1"/>
</dbReference>
<dbReference type="SMART" id="SM00052">
    <property type="entry name" value="EAL"/>
    <property type="match status" value="1"/>
</dbReference>
<dbReference type="SUPFAM" id="SSF141868">
    <property type="entry name" value="EAL domain-like"/>
    <property type="match status" value="1"/>
</dbReference>
<dbReference type="RefSeq" id="WP_337336242.1">
    <property type="nucleotide sequence ID" value="NZ_JBBDHC010000022.1"/>
</dbReference>
<dbReference type="CDD" id="cd01948">
    <property type="entry name" value="EAL"/>
    <property type="match status" value="1"/>
</dbReference>
<dbReference type="NCBIfam" id="TIGR00229">
    <property type="entry name" value="sensory_box"/>
    <property type="match status" value="2"/>
</dbReference>
<dbReference type="PROSITE" id="PS50112">
    <property type="entry name" value="PAS"/>
    <property type="match status" value="1"/>
</dbReference>
<dbReference type="Pfam" id="PF08447">
    <property type="entry name" value="PAS_3"/>
    <property type="match status" value="1"/>
</dbReference>
<dbReference type="SMART" id="SM00091">
    <property type="entry name" value="PAS"/>
    <property type="match status" value="1"/>
</dbReference>
<evidence type="ECO:0000259" key="8">
    <source>
        <dbReference type="PROSITE" id="PS50887"/>
    </source>
</evidence>
<evidence type="ECO:0000259" key="5">
    <source>
        <dbReference type="PROSITE" id="PS50112"/>
    </source>
</evidence>
<dbReference type="Gene3D" id="3.30.70.270">
    <property type="match status" value="1"/>
</dbReference>
<dbReference type="FunFam" id="3.30.70.270:FF:000001">
    <property type="entry name" value="Diguanylate cyclase domain protein"/>
    <property type="match status" value="1"/>
</dbReference>
<dbReference type="Pfam" id="PF07494">
    <property type="entry name" value="Reg_prop"/>
    <property type="match status" value="5"/>
</dbReference>
<dbReference type="GO" id="GO:0006355">
    <property type="term" value="P:regulation of DNA-templated transcription"/>
    <property type="evidence" value="ECO:0007669"/>
    <property type="project" value="InterPro"/>
</dbReference>
<protein>
    <recommendedName>
        <fullName evidence="2">cyclic-guanylate-specific phosphodiesterase</fullName>
        <ecNumber evidence="2">3.1.4.52</ecNumber>
    </recommendedName>
</protein>
<evidence type="ECO:0000313" key="10">
    <source>
        <dbReference type="Proteomes" id="UP001364472"/>
    </source>
</evidence>
<dbReference type="InterPro" id="IPR035919">
    <property type="entry name" value="EAL_sf"/>
</dbReference>
<dbReference type="Pfam" id="PF07495">
    <property type="entry name" value="Y_Y_Y"/>
    <property type="match status" value="1"/>
</dbReference>
<dbReference type="PANTHER" id="PTHR44757:SF2">
    <property type="entry name" value="BIOFILM ARCHITECTURE MAINTENANCE PROTEIN MBAA"/>
    <property type="match status" value="1"/>
</dbReference>
<evidence type="ECO:0000259" key="7">
    <source>
        <dbReference type="PROSITE" id="PS50883"/>
    </source>
</evidence>
<dbReference type="Gene3D" id="2.130.10.10">
    <property type="entry name" value="YVTN repeat-like/Quinoprotein amine dehydrogenase"/>
    <property type="match status" value="3"/>
</dbReference>
<keyword evidence="10" id="KW-1185">Reference proteome</keyword>
<dbReference type="PROSITE" id="PS50113">
    <property type="entry name" value="PAC"/>
    <property type="match status" value="2"/>
</dbReference>
<dbReference type="InterPro" id="IPR011123">
    <property type="entry name" value="Y_Y_Y"/>
</dbReference>
<gene>
    <name evidence="9" type="ORF">WB794_12750</name>
</gene>
<comment type="cofactor">
    <cofactor evidence="1">
        <name>Mg(2+)</name>
        <dbReference type="ChEBI" id="CHEBI:18420"/>
    </cofactor>
</comment>
<dbReference type="Pfam" id="PF00989">
    <property type="entry name" value="PAS"/>
    <property type="match status" value="1"/>
</dbReference>
<keyword evidence="3" id="KW-0973">c-di-GMP</keyword>
<dbReference type="PROSITE" id="PS50887">
    <property type="entry name" value="GGDEF"/>
    <property type="match status" value="1"/>
</dbReference>
<evidence type="ECO:0000313" key="9">
    <source>
        <dbReference type="EMBL" id="MEJ1250541.1"/>
    </source>
</evidence>
<comment type="caution">
    <text evidence="9">The sequence shown here is derived from an EMBL/GenBank/DDBJ whole genome shotgun (WGS) entry which is preliminary data.</text>
</comment>
<dbReference type="CDD" id="cd00130">
    <property type="entry name" value="PAS"/>
    <property type="match status" value="2"/>
</dbReference>
<evidence type="ECO:0000256" key="4">
    <source>
        <dbReference type="ARBA" id="ARBA00051114"/>
    </source>
</evidence>
<dbReference type="InterPro" id="IPR001610">
    <property type="entry name" value="PAC"/>
</dbReference>
<organism evidence="9 10">
    <name type="scientific">Denitratimonas tolerans</name>
    <dbReference type="NCBI Taxonomy" id="1338420"/>
    <lineage>
        <taxon>Bacteria</taxon>
        <taxon>Pseudomonadati</taxon>
        <taxon>Pseudomonadota</taxon>
        <taxon>Gammaproteobacteria</taxon>
        <taxon>Lysobacterales</taxon>
        <taxon>Lysobacteraceae</taxon>
        <taxon>Denitratimonas</taxon>
    </lineage>
</organism>
<dbReference type="InterPro" id="IPR013783">
    <property type="entry name" value="Ig-like_fold"/>
</dbReference>
<dbReference type="InterPro" id="IPR043128">
    <property type="entry name" value="Rev_trsase/Diguanyl_cyclase"/>
</dbReference>
<feature type="domain" description="GGDEF" evidence="8">
    <location>
        <begin position="1115"/>
        <end position="1249"/>
    </location>
</feature>
<dbReference type="InterPro" id="IPR011110">
    <property type="entry name" value="Reg_prop"/>
</dbReference>
<dbReference type="InterPro" id="IPR029787">
    <property type="entry name" value="Nucleotide_cyclase"/>
</dbReference>
<comment type="catalytic activity">
    <reaction evidence="4">
        <text>3',3'-c-di-GMP + H2O = 5'-phosphoguanylyl(3'-&gt;5')guanosine + H(+)</text>
        <dbReference type="Rhea" id="RHEA:24902"/>
        <dbReference type="ChEBI" id="CHEBI:15377"/>
        <dbReference type="ChEBI" id="CHEBI:15378"/>
        <dbReference type="ChEBI" id="CHEBI:58754"/>
        <dbReference type="ChEBI" id="CHEBI:58805"/>
        <dbReference type="EC" id="3.1.4.52"/>
    </reaction>
    <physiologicalReaction direction="left-to-right" evidence="4">
        <dbReference type="Rhea" id="RHEA:24903"/>
    </physiologicalReaction>
</comment>
<dbReference type="EMBL" id="JBBDHC010000022">
    <property type="protein sequence ID" value="MEJ1250541.1"/>
    <property type="molecule type" value="Genomic_DNA"/>
</dbReference>
<dbReference type="GO" id="GO:0071111">
    <property type="term" value="F:cyclic-guanylate-specific phosphodiesterase activity"/>
    <property type="evidence" value="ECO:0007669"/>
    <property type="project" value="UniProtKB-EC"/>
</dbReference>
<dbReference type="InterPro" id="IPR013767">
    <property type="entry name" value="PAS_fold"/>
</dbReference>
<evidence type="ECO:0000256" key="2">
    <source>
        <dbReference type="ARBA" id="ARBA00012282"/>
    </source>
</evidence>
<feature type="domain" description="PAC" evidence="6">
    <location>
        <begin position="1031"/>
        <end position="1083"/>
    </location>
</feature>
<dbReference type="Gene3D" id="3.30.450.20">
    <property type="entry name" value="PAS domain"/>
    <property type="match status" value="2"/>
</dbReference>
<dbReference type="SUPFAM" id="SSF55073">
    <property type="entry name" value="Nucleotide cyclase"/>
    <property type="match status" value="1"/>
</dbReference>
<dbReference type="InterPro" id="IPR013655">
    <property type="entry name" value="PAS_fold_3"/>
</dbReference>
<reference evidence="9 10" key="1">
    <citation type="journal article" date="2016" name="Antonie Van Leeuwenhoek">
        <title>Denitratimonas tolerans gen. nov., sp. nov., a denitrifying bacterium isolated from a bioreactor for tannery wastewater treatment.</title>
        <authorList>
            <person name="Han S.I."/>
            <person name="Kim J.O."/>
            <person name="Lee Y.R."/>
            <person name="Ekpeghere K.I."/>
            <person name="Koh S.C."/>
            <person name="Whang K.S."/>
        </authorList>
    </citation>
    <scope>NUCLEOTIDE SEQUENCE [LARGE SCALE GENOMIC DNA]</scope>
    <source>
        <strain evidence="9 10">KACC 17565</strain>
    </source>
</reference>
<dbReference type="InterPro" id="IPR052155">
    <property type="entry name" value="Biofilm_reg_signaling"/>
</dbReference>
<dbReference type="PANTHER" id="PTHR44757">
    <property type="entry name" value="DIGUANYLATE CYCLASE DGCP"/>
    <property type="match status" value="1"/>
</dbReference>
<dbReference type="SUPFAM" id="SSF63829">
    <property type="entry name" value="Calcium-dependent phosphotriesterase"/>
    <property type="match status" value="3"/>
</dbReference>
<dbReference type="Pfam" id="PF00563">
    <property type="entry name" value="EAL"/>
    <property type="match status" value="1"/>
</dbReference>
<evidence type="ECO:0000256" key="3">
    <source>
        <dbReference type="ARBA" id="ARBA00022636"/>
    </source>
</evidence>
<dbReference type="InterPro" id="IPR001633">
    <property type="entry name" value="EAL_dom"/>
</dbReference>
<dbReference type="InterPro" id="IPR035965">
    <property type="entry name" value="PAS-like_dom_sf"/>
</dbReference>
<dbReference type="PROSITE" id="PS50883">
    <property type="entry name" value="EAL"/>
    <property type="match status" value="1"/>
</dbReference>
<feature type="domain" description="EAL" evidence="7">
    <location>
        <begin position="1258"/>
        <end position="1512"/>
    </location>
</feature>
<dbReference type="InterPro" id="IPR015943">
    <property type="entry name" value="WD40/YVTN_repeat-like_dom_sf"/>
</dbReference>
<proteinExistence type="predicted"/>
<accession>A0AAW9RAQ2</accession>
<dbReference type="FunFam" id="3.20.20.450:FF:000001">
    <property type="entry name" value="Cyclic di-GMP phosphodiesterase yahA"/>
    <property type="match status" value="1"/>
</dbReference>
<feature type="domain" description="PAS" evidence="5">
    <location>
        <begin position="958"/>
        <end position="1002"/>
    </location>
</feature>
<dbReference type="EC" id="3.1.4.52" evidence="2"/>
<dbReference type="Gene3D" id="2.60.40.10">
    <property type="entry name" value="Immunoglobulins"/>
    <property type="match status" value="1"/>
</dbReference>
<evidence type="ECO:0000259" key="6">
    <source>
        <dbReference type="PROSITE" id="PS50113"/>
    </source>
</evidence>
<dbReference type="SUPFAM" id="SSF55785">
    <property type="entry name" value="PYP-like sensor domain (PAS domain)"/>
    <property type="match status" value="2"/>
</dbReference>
<dbReference type="GO" id="GO:0071732">
    <property type="term" value="P:cellular response to nitric oxide"/>
    <property type="evidence" value="ECO:0007669"/>
    <property type="project" value="UniProtKB-ARBA"/>
</dbReference>